<evidence type="ECO:0000256" key="1">
    <source>
        <dbReference type="SAM" id="Phobius"/>
    </source>
</evidence>
<keyword evidence="3" id="KW-1185">Reference proteome</keyword>
<evidence type="ECO:0000313" key="2">
    <source>
        <dbReference type="EMBL" id="MBT0723748.1"/>
    </source>
</evidence>
<keyword evidence="1" id="KW-0812">Transmembrane</keyword>
<organism evidence="2 3">
    <name type="scientific">Rosenbergiella gaditana</name>
    <dbReference type="NCBI Taxonomy" id="2726987"/>
    <lineage>
        <taxon>Bacteria</taxon>
        <taxon>Pseudomonadati</taxon>
        <taxon>Pseudomonadota</taxon>
        <taxon>Gammaproteobacteria</taxon>
        <taxon>Enterobacterales</taxon>
        <taxon>Erwiniaceae</taxon>
        <taxon>Rosenbergiella</taxon>
    </lineage>
</organism>
<proteinExistence type="predicted"/>
<gene>
    <name evidence="2" type="ORF">HH682_04685</name>
</gene>
<comment type="caution">
    <text evidence="2">The sequence shown here is derived from an EMBL/GenBank/DDBJ whole genome shotgun (WGS) entry which is preliminary data.</text>
</comment>
<keyword evidence="1" id="KW-1133">Transmembrane helix</keyword>
<accession>A0ABS5SY98</accession>
<evidence type="ECO:0008006" key="4">
    <source>
        <dbReference type="Google" id="ProtNLM"/>
    </source>
</evidence>
<feature type="transmembrane region" description="Helical" evidence="1">
    <location>
        <begin position="6"/>
        <end position="37"/>
    </location>
</feature>
<evidence type="ECO:0000313" key="3">
    <source>
        <dbReference type="Proteomes" id="UP000790096"/>
    </source>
</evidence>
<dbReference type="RefSeq" id="WP_214236457.1">
    <property type="nucleotide sequence ID" value="NZ_JABBFR010000004.1"/>
</dbReference>
<keyword evidence="1" id="KW-0472">Membrane</keyword>
<dbReference type="Proteomes" id="UP000790096">
    <property type="component" value="Unassembled WGS sequence"/>
</dbReference>
<reference evidence="2 3" key="1">
    <citation type="submission" date="2020-04" db="EMBL/GenBank/DDBJ databases">
        <title>Genome sequencing of Rosenbergiella species.</title>
        <authorList>
            <person name="Alvarez-Perez S."/>
            <person name="Lievens B."/>
        </authorList>
    </citation>
    <scope>NUCLEOTIDE SEQUENCE [LARGE SCALE GENOMIC DNA]</scope>
    <source>
        <strain evidence="2 3">S61</strain>
    </source>
</reference>
<sequence length="158" mass="18376">MEDNLWFKIICLPIFIQWALTLGVVALLGVFLTSYFLSPVYSHQKRQLALLQTSLGQVNQRLDAYRQTKPYYLLSQQQARSERKQSEAFPVFILSYGAAISNWQESDAQQKATLILGWQSFLQFWEHLIQLDRNVKPHQLQLSAQNGSILIKLTYEKK</sequence>
<dbReference type="EMBL" id="JABBFR010000004">
    <property type="protein sequence ID" value="MBT0723748.1"/>
    <property type="molecule type" value="Genomic_DNA"/>
</dbReference>
<protein>
    <recommendedName>
        <fullName evidence="4">Pilus assembly protein HofO</fullName>
    </recommendedName>
</protein>
<name>A0ABS5SY98_9GAMM</name>